<evidence type="ECO:0000256" key="6">
    <source>
        <dbReference type="ARBA" id="ARBA00022792"/>
    </source>
</evidence>
<organism evidence="12 13">
    <name type="scientific">Schistosoma margrebowiei</name>
    <dbReference type="NCBI Taxonomy" id="48269"/>
    <lineage>
        <taxon>Eukaryota</taxon>
        <taxon>Metazoa</taxon>
        <taxon>Spiralia</taxon>
        <taxon>Lophotrochozoa</taxon>
        <taxon>Platyhelminthes</taxon>
        <taxon>Trematoda</taxon>
        <taxon>Digenea</taxon>
        <taxon>Strigeidida</taxon>
        <taxon>Schistosomatoidea</taxon>
        <taxon>Schistosomatidae</taxon>
        <taxon>Schistosoma</taxon>
    </lineage>
</organism>
<evidence type="ECO:0000256" key="10">
    <source>
        <dbReference type="ARBA" id="ARBA00023128"/>
    </source>
</evidence>
<dbReference type="GO" id="GO:0005524">
    <property type="term" value="F:ATP binding"/>
    <property type="evidence" value="ECO:0007669"/>
    <property type="project" value="InterPro"/>
</dbReference>
<protein>
    <submittedName>
        <fullName evidence="12">Uncharacterized protein</fullName>
    </submittedName>
</protein>
<name>A0A183MUY7_9TREM</name>
<dbReference type="GO" id="GO:0006811">
    <property type="term" value="P:monoatomic ion transport"/>
    <property type="evidence" value="ECO:0007669"/>
    <property type="project" value="UniProtKB-KW"/>
</dbReference>
<reference evidence="12 13" key="1">
    <citation type="submission" date="2018-11" db="EMBL/GenBank/DDBJ databases">
        <authorList>
            <consortium name="Pathogen Informatics"/>
        </authorList>
    </citation>
    <scope>NUCLEOTIDE SEQUENCE [LARGE SCALE GENOMIC DNA]</scope>
    <source>
        <strain evidence="12 13">Zambia</strain>
    </source>
</reference>
<dbReference type="SUPFAM" id="SSF90123">
    <property type="entry name" value="ABC transporter transmembrane region"/>
    <property type="match status" value="2"/>
</dbReference>
<dbReference type="GO" id="GO:0090374">
    <property type="term" value="P:oligopeptide export from mitochondrion"/>
    <property type="evidence" value="ECO:0007669"/>
    <property type="project" value="TreeGrafter"/>
</dbReference>
<evidence type="ECO:0000256" key="1">
    <source>
        <dbReference type="ARBA" id="ARBA00004141"/>
    </source>
</evidence>
<dbReference type="InterPro" id="IPR027417">
    <property type="entry name" value="P-loop_NTPase"/>
</dbReference>
<evidence type="ECO:0000256" key="5">
    <source>
        <dbReference type="ARBA" id="ARBA00022692"/>
    </source>
</evidence>
<dbReference type="InterPro" id="IPR011527">
    <property type="entry name" value="ABC1_TM_dom"/>
</dbReference>
<comment type="similarity">
    <text evidence="3">Belongs to the ABC transporter superfamily. ABCB family. Multidrug resistance exporter (TC 3.A.1.201) subfamily.</text>
</comment>
<keyword evidence="6" id="KW-0999">Mitochondrion inner membrane</keyword>
<evidence type="ECO:0000256" key="7">
    <source>
        <dbReference type="ARBA" id="ARBA00022946"/>
    </source>
</evidence>
<dbReference type="GO" id="GO:0015421">
    <property type="term" value="F:ABC-type oligopeptide transporter activity"/>
    <property type="evidence" value="ECO:0007669"/>
    <property type="project" value="TreeGrafter"/>
</dbReference>
<evidence type="ECO:0000256" key="4">
    <source>
        <dbReference type="ARBA" id="ARBA00022448"/>
    </source>
</evidence>
<dbReference type="Gene3D" id="3.40.50.300">
    <property type="entry name" value="P-loop containing nucleotide triphosphate hydrolases"/>
    <property type="match status" value="1"/>
</dbReference>
<evidence type="ECO:0000313" key="13">
    <source>
        <dbReference type="Proteomes" id="UP000277204"/>
    </source>
</evidence>
<keyword evidence="4" id="KW-0813">Transport</keyword>
<dbReference type="SUPFAM" id="SSF52540">
    <property type="entry name" value="P-loop containing nucleoside triphosphate hydrolases"/>
    <property type="match status" value="1"/>
</dbReference>
<keyword evidence="10" id="KW-0496">Mitochondrion</keyword>
<evidence type="ECO:0000256" key="2">
    <source>
        <dbReference type="ARBA" id="ARBA00004273"/>
    </source>
</evidence>
<dbReference type="Pfam" id="PF00005">
    <property type="entry name" value="ABC_tran"/>
    <property type="match status" value="1"/>
</dbReference>
<dbReference type="EMBL" id="UZAI01018100">
    <property type="protein sequence ID" value="VDP33213.1"/>
    <property type="molecule type" value="Genomic_DNA"/>
</dbReference>
<evidence type="ECO:0000256" key="8">
    <source>
        <dbReference type="ARBA" id="ARBA00022989"/>
    </source>
</evidence>
<keyword evidence="7" id="KW-0809">Transit peptide</keyword>
<gene>
    <name evidence="12" type="ORF">SMRZ_LOCUS19862</name>
</gene>
<dbReference type="InterPro" id="IPR039421">
    <property type="entry name" value="Type_1_exporter"/>
</dbReference>
<evidence type="ECO:0000313" key="12">
    <source>
        <dbReference type="EMBL" id="VDP33213.1"/>
    </source>
</evidence>
<dbReference type="GO" id="GO:0016887">
    <property type="term" value="F:ATP hydrolysis activity"/>
    <property type="evidence" value="ECO:0007669"/>
    <property type="project" value="InterPro"/>
</dbReference>
<dbReference type="Gene3D" id="1.20.1560.10">
    <property type="entry name" value="ABC transporter type 1, transmembrane domain"/>
    <property type="match status" value="2"/>
</dbReference>
<dbReference type="PANTHER" id="PTHR43394">
    <property type="entry name" value="ATP-DEPENDENT PERMEASE MDL1, MITOCHONDRIAL"/>
    <property type="match status" value="1"/>
</dbReference>
<evidence type="ECO:0000256" key="3">
    <source>
        <dbReference type="ARBA" id="ARBA00007577"/>
    </source>
</evidence>
<evidence type="ECO:0000256" key="11">
    <source>
        <dbReference type="ARBA" id="ARBA00023136"/>
    </source>
</evidence>
<dbReference type="Proteomes" id="UP000277204">
    <property type="component" value="Unassembled WGS sequence"/>
</dbReference>
<keyword evidence="13" id="KW-1185">Reference proteome</keyword>
<accession>A0A183MUY7</accession>
<keyword evidence="8" id="KW-1133">Transmembrane helix</keyword>
<keyword evidence="5" id="KW-0812">Transmembrane</keyword>
<dbReference type="STRING" id="48269.A0A183MUY7"/>
<proteinExistence type="inferred from homology"/>
<dbReference type="GO" id="GO:0005743">
    <property type="term" value="C:mitochondrial inner membrane"/>
    <property type="evidence" value="ECO:0007669"/>
    <property type="project" value="UniProtKB-SubCell"/>
</dbReference>
<dbReference type="InterPro" id="IPR036640">
    <property type="entry name" value="ABC1_TM_sf"/>
</dbReference>
<keyword evidence="9" id="KW-0406">Ion transport</keyword>
<dbReference type="PANTHER" id="PTHR43394:SF17">
    <property type="entry name" value="MITOCHONDRIAL POTASSIUM CHANNEL ATP-BINDING SUBUNIT"/>
    <property type="match status" value="1"/>
</dbReference>
<dbReference type="PROSITE" id="PS50929">
    <property type="entry name" value="ABC_TM1F"/>
    <property type="match status" value="2"/>
</dbReference>
<sequence length="481" mass="53195">MCEGCDTARVPKPKQSLSTFLYIGLLGSVGERMAKRMRIQLFRKLVYQDIAYFDVHSSGKLVEIIGSDVQNFKSSFKQCISQGLRNGIQVVGSVFALLSISPTLTAALLGCLPCVFLIGSLMGTELRHISREVQSQMPPNALVWPRVGWARPLYRNALTWPRVYSLCQGSSTHCLLTPGVLFTKMRGRKAKVWRFNRIPNQWCTWAPVSCGNKWCMNQSLITGYHGTASPHDAPLPCGKVNYNVNKSKMLNEKLSFGIGSFQGLSNLTLNGVVLGVLYVGGHLMSRGELDAGHLMSFLATTQTLQRSLTQLSLLYGQVVRGYTALKRIHDILALPDGIGCIPSSSSSLVVSKQHLTNMKELQYLSSYSAPSIEFSDVKFAYPNRPETIVLNELSMFLPGGKVIALVGQSGAGKSTVVSLLERFYDPISGEILLNNCKLTNFNVNYLRSKLIGYISQEPQIFNASIRENIRFGRFDATDEEV</sequence>
<comment type="subcellular location">
    <subcellularLocation>
        <location evidence="1">Membrane</location>
        <topology evidence="1">Multi-pass membrane protein</topology>
    </subcellularLocation>
    <subcellularLocation>
        <location evidence="2">Mitochondrion inner membrane</location>
    </subcellularLocation>
</comment>
<keyword evidence="11" id="KW-0472">Membrane</keyword>
<evidence type="ECO:0000256" key="9">
    <source>
        <dbReference type="ARBA" id="ARBA00023065"/>
    </source>
</evidence>
<dbReference type="AlphaFoldDB" id="A0A183MUY7"/>
<dbReference type="InterPro" id="IPR003439">
    <property type="entry name" value="ABC_transporter-like_ATP-bd"/>
</dbReference>
<dbReference type="Pfam" id="PF00664">
    <property type="entry name" value="ABC_membrane"/>
    <property type="match status" value="1"/>
</dbReference>